<accession>B2A7Z7</accession>
<dbReference type="InterPro" id="IPR000160">
    <property type="entry name" value="GGDEF_dom"/>
</dbReference>
<gene>
    <name evidence="4" type="ordered locus">Nther_2203</name>
</gene>
<dbReference type="Proteomes" id="UP000001683">
    <property type="component" value="Chromosome"/>
</dbReference>
<evidence type="ECO:0000256" key="1">
    <source>
        <dbReference type="SAM" id="Phobius"/>
    </source>
</evidence>
<dbReference type="InParanoid" id="B2A7Z7"/>
<dbReference type="HOGENOM" id="CLU_000445_92_9_9"/>
<dbReference type="Pfam" id="PF00990">
    <property type="entry name" value="GGDEF"/>
    <property type="match status" value="1"/>
</dbReference>
<evidence type="ECO:0000313" key="4">
    <source>
        <dbReference type="EMBL" id="ACB85769.1"/>
    </source>
</evidence>
<protein>
    <submittedName>
        <fullName evidence="4">Diguanylate cyclase and metal dependent phosphohydrolase</fullName>
    </submittedName>
</protein>
<dbReference type="eggNOG" id="COG2199">
    <property type="taxonomic scope" value="Bacteria"/>
</dbReference>
<dbReference type="SUPFAM" id="SSF109604">
    <property type="entry name" value="HD-domain/PDEase-like"/>
    <property type="match status" value="1"/>
</dbReference>
<evidence type="ECO:0000313" key="5">
    <source>
        <dbReference type="Proteomes" id="UP000001683"/>
    </source>
</evidence>
<dbReference type="Pfam" id="PF13487">
    <property type="entry name" value="HD_5"/>
    <property type="match status" value="1"/>
</dbReference>
<name>B2A7Z7_NATTJ</name>
<dbReference type="RefSeq" id="WP_012448621.1">
    <property type="nucleotide sequence ID" value="NC_010718.1"/>
</dbReference>
<keyword evidence="5" id="KW-1185">Reference proteome</keyword>
<dbReference type="PROSITE" id="PS51832">
    <property type="entry name" value="HD_GYP"/>
    <property type="match status" value="1"/>
</dbReference>
<sequence>MASLYIEGGRIFIKKGDFHCQVVGGLSILTGISGVINPIAVGQWWYDPWVFLITFVLNLALALGILWLYMRRLNQDLLELNTRMQKHIDKLEHLSLHDQLTGIYNRAYFEEELERLDNSQEYPVTVISFDVDGLKLINDTIGHEQGDELIKTAAKIIDKSLRSSDIFARVGGDEFAILLPNTNNSNGGKVVNRILNNIQKYNQKNGKLPVQISVGKATASYPEESLKGALTEADKNMYQNKMRIELRDNSPLVNLFIKRPLERDYSTTDHANRIGELGKELGRRLQLSQDSLMKIDLLAKIHDIGKGGIPDGILFKPGPLDKREWEIMKQHSERGYKIALSCPDLIDVADLVLKHHESWDGTGYPLGLKEDEIPIECRIHSIVEAYDAMTRDRPYRKALSQEQALEELKRCKSGQFDPKIVEEFQAILYLKRSC</sequence>
<feature type="domain" description="HD-GYP" evidence="3">
    <location>
        <begin position="245"/>
        <end position="434"/>
    </location>
</feature>
<dbReference type="InterPro" id="IPR029787">
    <property type="entry name" value="Nucleotide_cyclase"/>
</dbReference>
<dbReference type="GO" id="GO:0016787">
    <property type="term" value="F:hydrolase activity"/>
    <property type="evidence" value="ECO:0007669"/>
    <property type="project" value="UniProtKB-KW"/>
</dbReference>
<dbReference type="OrthoDB" id="9798833at2"/>
<feature type="domain" description="GGDEF" evidence="2">
    <location>
        <begin position="122"/>
        <end position="255"/>
    </location>
</feature>
<evidence type="ECO:0000259" key="2">
    <source>
        <dbReference type="PROSITE" id="PS50887"/>
    </source>
</evidence>
<feature type="transmembrane region" description="Helical" evidence="1">
    <location>
        <begin position="49"/>
        <end position="69"/>
    </location>
</feature>
<dbReference type="SMART" id="SM00267">
    <property type="entry name" value="GGDEF"/>
    <property type="match status" value="1"/>
</dbReference>
<dbReference type="PANTHER" id="PTHR43155">
    <property type="entry name" value="CYCLIC DI-GMP PHOSPHODIESTERASE PA4108-RELATED"/>
    <property type="match status" value="1"/>
</dbReference>
<keyword evidence="1" id="KW-0812">Transmembrane</keyword>
<dbReference type="InterPro" id="IPR003607">
    <property type="entry name" value="HD/PDEase_dom"/>
</dbReference>
<dbReference type="AlphaFoldDB" id="B2A7Z7"/>
<dbReference type="CDD" id="cd00077">
    <property type="entry name" value="HDc"/>
    <property type="match status" value="1"/>
</dbReference>
<organism evidence="4 5">
    <name type="scientific">Natranaerobius thermophilus (strain ATCC BAA-1301 / DSM 18059 / JW/NM-WN-LF)</name>
    <dbReference type="NCBI Taxonomy" id="457570"/>
    <lineage>
        <taxon>Bacteria</taxon>
        <taxon>Bacillati</taxon>
        <taxon>Bacillota</taxon>
        <taxon>Clostridia</taxon>
        <taxon>Natranaerobiales</taxon>
        <taxon>Natranaerobiaceae</taxon>
        <taxon>Natranaerobius</taxon>
    </lineage>
</organism>
<dbReference type="KEGG" id="nth:Nther_2203"/>
<dbReference type="InterPro" id="IPR037522">
    <property type="entry name" value="HD_GYP_dom"/>
</dbReference>
<dbReference type="CDD" id="cd01949">
    <property type="entry name" value="GGDEF"/>
    <property type="match status" value="1"/>
</dbReference>
<dbReference type="InterPro" id="IPR043128">
    <property type="entry name" value="Rev_trsase/Diguanyl_cyclase"/>
</dbReference>
<dbReference type="eggNOG" id="COG2206">
    <property type="taxonomic scope" value="Bacteria"/>
</dbReference>
<dbReference type="PROSITE" id="PS50887">
    <property type="entry name" value="GGDEF"/>
    <property type="match status" value="1"/>
</dbReference>
<dbReference type="STRING" id="457570.Nther_2203"/>
<dbReference type="Gene3D" id="1.10.3210.10">
    <property type="entry name" value="Hypothetical protein af1432"/>
    <property type="match status" value="1"/>
</dbReference>
<dbReference type="NCBIfam" id="TIGR00254">
    <property type="entry name" value="GGDEF"/>
    <property type="match status" value="1"/>
</dbReference>
<keyword evidence="1" id="KW-0472">Membrane</keyword>
<keyword evidence="1" id="KW-1133">Transmembrane helix</keyword>
<evidence type="ECO:0000259" key="3">
    <source>
        <dbReference type="PROSITE" id="PS51832"/>
    </source>
</evidence>
<keyword evidence="4" id="KW-0378">Hydrolase</keyword>
<dbReference type="EMBL" id="CP001034">
    <property type="protein sequence ID" value="ACB85769.1"/>
    <property type="molecule type" value="Genomic_DNA"/>
</dbReference>
<dbReference type="PANTHER" id="PTHR43155:SF2">
    <property type="entry name" value="CYCLIC DI-GMP PHOSPHODIESTERASE PA4108"/>
    <property type="match status" value="1"/>
</dbReference>
<reference evidence="4 5" key="2">
    <citation type="journal article" date="2011" name="J. Bacteriol.">
        <title>Complete genome sequence of the anaerobic, halophilic alkalithermophile Natranaerobius thermophilus JW/NM-WN-LF.</title>
        <authorList>
            <person name="Zhao B."/>
            <person name="Mesbah N.M."/>
            <person name="Dalin E."/>
            <person name="Goodwin L."/>
            <person name="Nolan M."/>
            <person name="Pitluck S."/>
            <person name="Chertkov O."/>
            <person name="Brettin T.S."/>
            <person name="Han J."/>
            <person name="Larimer F.W."/>
            <person name="Land M.L."/>
            <person name="Hauser L."/>
            <person name="Kyrpides N."/>
            <person name="Wiegel J."/>
        </authorList>
    </citation>
    <scope>NUCLEOTIDE SEQUENCE [LARGE SCALE GENOMIC DNA]</scope>
    <source>
        <strain evidence="5">ATCC BAA-1301 / DSM 18059 / JW/NM-WN-LF</strain>
    </source>
</reference>
<dbReference type="SUPFAM" id="SSF55073">
    <property type="entry name" value="Nucleotide cyclase"/>
    <property type="match status" value="1"/>
</dbReference>
<feature type="transmembrane region" description="Helical" evidence="1">
    <location>
        <begin position="20"/>
        <end position="43"/>
    </location>
</feature>
<dbReference type="Gene3D" id="3.30.70.270">
    <property type="match status" value="1"/>
</dbReference>
<reference evidence="4 5" key="1">
    <citation type="submission" date="2008-04" db="EMBL/GenBank/DDBJ databases">
        <title>Complete sequence of chromosome of Natranaerobius thermophilus JW/NM-WN-LF.</title>
        <authorList>
            <consortium name="US DOE Joint Genome Institute"/>
            <person name="Copeland A."/>
            <person name="Lucas S."/>
            <person name="Lapidus A."/>
            <person name="Glavina del Rio T."/>
            <person name="Dalin E."/>
            <person name="Tice H."/>
            <person name="Bruce D."/>
            <person name="Goodwin L."/>
            <person name="Pitluck S."/>
            <person name="Chertkov O."/>
            <person name="Brettin T."/>
            <person name="Detter J.C."/>
            <person name="Han C."/>
            <person name="Kuske C.R."/>
            <person name="Schmutz J."/>
            <person name="Larimer F."/>
            <person name="Land M."/>
            <person name="Hauser L."/>
            <person name="Kyrpides N."/>
            <person name="Lykidis A."/>
            <person name="Mesbah N.M."/>
            <person name="Wiegel J."/>
        </authorList>
    </citation>
    <scope>NUCLEOTIDE SEQUENCE [LARGE SCALE GENOMIC DNA]</scope>
    <source>
        <strain evidence="5">ATCC BAA-1301 / DSM 18059 / JW/NM-WN-LF</strain>
    </source>
</reference>
<proteinExistence type="predicted"/>